<evidence type="ECO:0000256" key="4">
    <source>
        <dbReference type="RuleBase" id="RU361169"/>
    </source>
</evidence>
<proteinExistence type="inferred from homology"/>
<organism evidence="6 7">
    <name type="scientific">Bacillus safensis</name>
    <dbReference type="NCBI Taxonomy" id="561879"/>
    <lineage>
        <taxon>Bacteria</taxon>
        <taxon>Bacillati</taxon>
        <taxon>Bacillota</taxon>
        <taxon>Bacilli</taxon>
        <taxon>Bacillales</taxon>
        <taxon>Bacillaceae</taxon>
        <taxon>Bacillus</taxon>
    </lineage>
</organism>
<dbReference type="RefSeq" id="WP_075621788.1">
    <property type="nucleotide sequence ID" value="NZ_CP015607.1"/>
</dbReference>
<reference evidence="6 7" key="1">
    <citation type="submission" date="2016-05" db="EMBL/GenBank/DDBJ databases">
        <title>Complete Genome and Methylome Analysis of Psychrotrophic Bacterial Isolates from Antarctic Lake Untersee.</title>
        <authorList>
            <person name="Fomenkov A."/>
            <person name="Akimov V.N."/>
            <person name="Vasilyeva L.V."/>
            <person name="Andersen D."/>
            <person name="Vincze T."/>
            <person name="Roberts R.J."/>
        </authorList>
    </citation>
    <scope>NUCLEOTIDE SEQUENCE [LARGE SCALE GENOMIC DNA]</scope>
    <source>
        <strain evidence="6 7">U14-5</strain>
    </source>
</reference>
<evidence type="ECO:0000313" key="6">
    <source>
        <dbReference type="EMBL" id="APT45308.1"/>
    </source>
</evidence>
<dbReference type="SUPFAM" id="SSF51126">
    <property type="entry name" value="Pectin lyase-like"/>
    <property type="match status" value="1"/>
</dbReference>
<comment type="similarity">
    <text evidence="1 4">Belongs to the glycosyl hydrolase 28 family.</text>
</comment>
<dbReference type="Pfam" id="PF12708">
    <property type="entry name" value="Pect-lyase_RHGA_epim"/>
    <property type="match status" value="1"/>
</dbReference>
<name>A0A1L6ZFM0_BACIA</name>
<evidence type="ECO:0000256" key="1">
    <source>
        <dbReference type="ARBA" id="ARBA00008834"/>
    </source>
</evidence>
<dbReference type="PROSITE" id="PS00502">
    <property type="entry name" value="POLYGALACTURONASE"/>
    <property type="match status" value="1"/>
</dbReference>
<dbReference type="InterPro" id="IPR012334">
    <property type="entry name" value="Pectin_lyas_fold"/>
</dbReference>
<sequence length="471" mass="52491">MSKKRDLMYIAAGTVLTGVGIARLAKQGKKDKKVNGIDQVLKQIKAPQFPDRELNVVHYGADAEGQELSTNAIQSAIDDAHRLKGGRVLIPAGTFMTGALELKSNVELHLHEKAYVTFSQDPKDYLPLVLTRYEGVELYNYSPLIYAHHAENIAITGAGTLDGRGDEHHWWPWKYGTNGQPSQDRDRQLLFEMAEKRIPVEERVFGEGHYLRSSFIQPYQCQHVLIEGVTVKDSPMWQIHPVLSDNVIVRGVKIIGHGPNTDGVNPESCRNVLIEDCYFDNGDDCIAIKSGRNEDGRRIGIPSENIVIRRNEMRDGHGGVTIGSEISGGVKYVYAENNVMDSPNLDRALRIKTNSVRGGTIEHIYFKNNTVKSLKHEVICIDMMYEEGDAGPHRPVVRHIEVEGLKSSGGRYGVKIAAYAHSPVTHFKMKDCVIDDVAYPLSLEHAVSPAFQKVVINGEQINSLKSEKQSF</sequence>
<dbReference type="InterPro" id="IPR000743">
    <property type="entry name" value="Glyco_hydro_28"/>
</dbReference>
<dbReference type="AlphaFoldDB" id="A0A1L6ZFM0"/>
<dbReference type="SMART" id="SM00710">
    <property type="entry name" value="PbH1"/>
    <property type="match status" value="5"/>
</dbReference>
<dbReference type="InterPro" id="IPR051801">
    <property type="entry name" value="GH28_Enzymes"/>
</dbReference>
<dbReference type="PANTHER" id="PTHR31339">
    <property type="entry name" value="PECTIN LYASE-RELATED"/>
    <property type="match status" value="1"/>
</dbReference>
<evidence type="ECO:0000259" key="5">
    <source>
        <dbReference type="Pfam" id="PF12708"/>
    </source>
</evidence>
<evidence type="ECO:0000256" key="3">
    <source>
        <dbReference type="ARBA" id="ARBA00023295"/>
    </source>
</evidence>
<dbReference type="EMBL" id="CP015607">
    <property type="protein sequence ID" value="APT45308.1"/>
    <property type="molecule type" value="Genomic_DNA"/>
</dbReference>
<evidence type="ECO:0000313" key="7">
    <source>
        <dbReference type="Proteomes" id="UP000185426"/>
    </source>
</evidence>
<gene>
    <name evidence="6" type="ORF">BSA145_04835</name>
</gene>
<keyword evidence="3 4" id="KW-0326">Glycosidase</keyword>
<dbReference type="Proteomes" id="UP000185426">
    <property type="component" value="Chromosome"/>
</dbReference>
<accession>A0A1L6ZFM0</accession>
<dbReference type="Gene3D" id="2.160.20.10">
    <property type="entry name" value="Single-stranded right-handed beta-helix, Pectin lyase-like"/>
    <property type="match status" value="1"/>
</dbReference>
<dbReference type="InterPro" id="IPR024535">
    <property type="entry name" value="RHGA/B-epi-like_pectate_lyase"/>
</dbReference>
<dbReference type="PANTHER" id="PTHR31339:SF9">
    <property type="entry name" value="PLASMIN AND FIBRONECTIN-BINDING PROTEIN A"/>
    <property type="match status" value="1"/>
</dbReference>
<keyword evidence="2 4" id="KW-0378">Hydrolase</keyword>
<dbReference type="Pfam" id="PF00295">
    <property type="entry name" value="Glyco_hydro_28"/>
    <property type="match status" value="1"/>
</dbReference>
<protein>
    <submittedName>
        <fullName evidence="6">Glycoside hydrolase</fullName>
    </submittedName>
</protein>
<dbReference type="InterPro" id="IPR006626">
    <property type="entry name" value="PbH1"/>
</dbReference>
<evidence type="ECO:0000256" key="2">
    <source>
        <dbReference type="ARBA" id="ARBA00022801"/>
    </source>
</evidence>
<dbReference type="GO" id="GO:0004650">
    <property type="term" value="F:polygalacturonase activity"/>
    <property type="evidence" value="ECO:0007669"/>
    <property type="project" value="InterPro"/>
</dbReference>
<feature type="domain" description="Rhamnogalacturonase A/B/Epimerase-like pectate lyase" evidence="5">
    <location>
        <begin position="55"/>
        <end position="108"/>
    </location>
</feature>
<dbReference type="InterPro" id="IPR011050">
    <property type="entry name" value="Pectin_lyase_fold/virulence"/>
</dbReference>
<dbReference type="GO" id="GO:0005975">
    <property type="term" value="P:carbohydrate metabolic process"/>
    <property type="evidence" value="ECO:0007669"/>
    <property type="project" value="InterPro"/>
</dbReference>